<dbReference type="AlphaFoldDB" id="A0A3M6ZW43"/>
<feature type="compositionally biased region" description="Polar residues" evidence="1">
    <location>
        <begin position="18"/>
        <end position="27"/>
    </location>
</feature>
<gene>
    <name evidence="2" type="ORF">D0866_15740</name>
    <name evidence="3" type="ORF">D0867_04651</name>
</gene>
<accession>A0A3M6ZW43</accession>
<comment type="caution">
    <text evidence="3">The sequence shown here is derived from an EMBL/GenBank/DDBJ whole genome shotgun (WGS) entry which is preliminary data.</text>
</comment>
<name>A0A3M6ZW43_HORWE</name>
<evidence type="ECO:0000313" key="5">
    <source>
        <dbReference type="Proteomes" id="UP000276864"/>
    </source>
</evidence>
<evidence type="ECO:0000313" key="4">
    <source>
        <dbReference type="Proteomes" id="UP000271337"/>
    </source>
</evidence>
<dbReference type="OrthoDB" id="5552418at2759"/>
<evidence type="ECO:0000313" key="3">
    <source>
        <dbReference type="EMBL" id="RMY19485.1"/>
    </source>
</evidence>
<dbReference type="VEuPathDB" id="FungiDB:BTJ68_02842"/>
<dbReference type="Proteomes" id="UP000276864">
    <property type="component" value="Unassembled WGS sequence"/>
</dbReference>
<organism evidence="3 4">
    <name type="scientific">Hortaea werneckii</name>
    <name type="common">Black yeast</name>
    <name type="synonym">Cladosporium werneckii</name>
    <dbReference type="NCBI Taxonomy" id="91943"/>
    <lineage>
        <taxon>Eukaryota</taxon>
        <taxon>Fungi</taxon>
        <taxon>Dikarya</taxon>
        <taxon>Ascomycota</taxon>
        <taxon>Pezizomycotina</taxon>
        <taxon>Dothideomycetes</taxon>
        <taxon>Dothideomycetidae</taxon>
        <taxon>Mycosphaerellales</taxon>
        <taxon>Teratosphaeriaceae</taxon>
        <taxon>Hortaea</taxon>
    </lineage>
</organism>
<dbReference type="EMBL" id="QWIL01000389">
    <property type="protein sequence ID" value="RMY19485.1"/>
    <property type="molecule type" value="Genomic_DNA"/>
</dbReference>
<feature type="non-terminal residue" evidence="3">
    <location>
        <position position="1"/>
    </location>
</feature>
<evidence type="ECO:0000256" key="1">
    <source>
        <dbReference type="SAM" id="MobiDB-lite"/>
    </source>
</evidence>
<sequence length="446" mass="49515">RQSAKLAEVYATPPFSPLAQQTGSKPHTTLFWKSGSSVMEQHDPTQRQYAPNAYGAQPPHQPSGAMPPQYTAPPSTERFRQHPSYFQQSPQGPSPAARAGNDAQQVYGFAQNQYGQLPAMPSTILQYGQGMETQAAPRQQPQSQYQSYGSNLMYGMAQPQAQTQPAQTAYEQVPQYRQRPGAAASETVPTGFGVPQTTQYYLAGQTGPTSAPAPELAGQQLPTQYQQTPYSQTAVSAPQTYPSTMIDPSQGGQYAAYSQQPQYTAQQQTRTVDQAFNEYQTRIRSIFTLVRDGTLRDVGTNLIQISQYLMGNAETLGLTRDDEALHDDRIRLWDEFNRAWLTTLQRQHDMTEDMYRANQAVQEPYSLMNSQALEQLSRELIRLCDMVERFGLVDYQMGVQEEEIMDLLLRCLALLDPSGERAGEAAAASTTTQHAATSSRPAARSR</sequence>
<feature type="region of interest" description="Disordered" evidence="1">
    <location>
        <begin position="422"/>
        <end position="446"/>
    </location>
</feature>
<protein>
    <submittedName>
        <fullName evidence="3">Uncharacterized protein</fullName>
    </submittedName>
</protein>
<evidence type="ECO:0000313" key="2">
    <source>
        <dbReference type="EMBL" id="RMY01756.1"/>
    </source>
</evidence>
<reference evidence="4 5" key="1">
    <citation type="journal article" date="2018" name="BMC Genomics">
        <title>Genomic evidence for intraspecific hybridization in a clonal and extremely halotolerant yeast.</title>
        <authorList>
            <person name="Gostincar C."/>
            <person name="Stajich J.E."/>
            <person name="Zupancic J."/>
            <person name="Zalar P."/>
            <person name="Gunde-Cimerman N."/>
        </authorList>
    </citation>
    <scope>NUCLEOTIDE SEQUENCE [LARGE SCALE GENOMIC DNA]</scope>
    <source>
        <strain evidence="2 5">EXF-6651</strain>
        <strain evidence="3 4">EXF-6669</strain>
    </source>
</reference>
<feature type="region of interest" description="Disordered" evidence="1">
    <location>
        <begin position="1"/>
        <end position="100"/>
    </location>
</feature>
<proteinExistence type="predicted"/>
<dbReference type="EMBL" id="QWIM01003337">
    <property type="protein sequence ID" value="RMY01756.1"/>
    <property type="molecule type" value="Genomic_DNA"/>
</dbReference>
<feature type="compositionally biased region" description="Low complexity" evidence="1">
    <location>
        <begin position="424"/>
        <end position="446"/>
    </location>
</feature>
<dbReference type="Proteomes" id="UP000271337">
    <property type="component" value="Unassembled WGS sequence"/>
</dbReference>